<gene>
    <name evidence="2" type="ORF">PTTG_07528</name>
</gene>
<feature type="compositionally biased region" description="Pro residues" evidence="1">
    <location>
        <begin position="270"/>
        <end position="282"/>
    </location>
</feature>
<evidence type="ECO:0000256" key="1">
    <source>
        <dbReference type="SAM" id="MobiDB-lite"/>
    </source>
</evidence>
<feature type="region of interest" description="Disordered" evidence="1">
    <location>
        <begin position="230"/>
        <end position="289"/>
    </location>
</feature>
<dbReference type="AlphaFoldDB" id="A0A180GDY7"/>
<evidence type="ECO:0000313" key="4">
    <source>
        <dbReference type="Proteomes" id="UP000005240"/>
    </source>
</evidence>
<reference evidence="3 4" key="3">
    <citation type="journal article" date="2017" name="G3 (Bethesda)">
        <title>Comparative analysis highlights variable genome content of wheat rusts and divergence of the mating loci.</title>
        <authorList>
            <person name="Cuomo C.A."/>
            <person name="Bakkeren G."/>
            <person name="Khalil H.B."/>
            <person name="Panwar V."/>
            <person name="Joly D."/>
            <person name="Linning R."/>
            <person name="Sakthikumar S."/>
            <person name="Song X."/>
            <person name="Adiconis X."/>
            <person name="Fan L."/>
            <person name="Goldberg J.M."/>
            <person name="Levin J.Z."/>
            <person name="Young S."/>
            <person name="Zeng Q."/>
            <person name="Anikster Y."/>
            <person name="Bruce M."/>
            <person name="Wang M."/>
            <person name="Yin C."/>
            <person name="McCallum B."/>
            <person name="Szabo L.J."/>
            <person name="Hulbert S."/>
            <person name="Chen X."/>
            <person name="Fellers J.P."/>
        </authorList>
    </citation>
    <scope>NUCLEOTIDE SEQUENCE</scope>
    <source>
        <strain evidence="4">Isolate 1-1 / race 1 (BBBD)</strain>
        <strain evidence="3">isolate 1-1 / race 1 (BBBD)</strain>
    </source>
</reference>
<keyword evidence="4" id="KW-1185">Reference proteome</keyword>
<evidence type="ECO:0000313" key="3">
    <source>
        <dbReference type="EnsemblFungi" id="PTTG_07528-t43_1-p1"/>
    </source>
</evidence>
<sequence>MLAKRLLAERNPSWRAGVSPRGWADIHAPALREGSLSASWWSRSRGYHTGQGGGDIHSGKKVALLAGIKRRYPGTRLKIAQKRTPVPVLGTHGGGTCHPDEYPPAGAGYPFAISTDDQVTSSAWSGRSIAELSGQDLVDAVTALIRDTPHCLEQIFGQLPGPSNQPTVQSTHSPSETTVIDQRIPGAWQQARPATPRNRYYPQLPALPNLLPSNAETVLTERHYAPLPRSTFQQPIFPPPAPPPPPPPPPLFASPILSQEGESSSNIDVPPSPPSPNHPPPQSFAMDVPPHLSAAQRAADLAEAKAQLKESKIVGQAIHTATSNIPAANILAADGSNFEI</sequence>
<dbReference type="Proteomes" id="UP000005240">
    <property type="component" value="Unassembled WGS sequence"/>
</dbReference>
<protein>
    <submittedName>
        <fullName evidence="2 3">Uncharacterized protein</fullName>
    </submittedName>
</protein>
<proteinExistence type="predicted"/>
<feature type="compositionally biased region" description="Pro residues" evidence="1">
    <location>
        <begin position="236"/>
        <end position="252"/>
    </location>
</feature>
<reference evidence="2" key="1">
    <citation type="submission" date="2009-11" db="EMBL/GenBank/DDBJ databases">
        <authorList>
            <consortium name="The Broad Institute Genome Sequencing Platform"/>
            <person name="Ward D."/>
            <person name="Feldgarden M."/>
            <person name="Earl A."/>
            <person name="Young S.K."/>
            <person name="Zeng Q."/>
            <person name="Koehrsen M."/>
            <person name="Alvarado L."/>
            <person name="Berlin A."/>
            <person name="Bochicchio J."/>
            <person name="Borenstein D."/>
            <person name="Chapman S.B."/>
            <person name="Chen Z."/>
            <person name="Engels R."/>
            <person name="Freedman E."/>
            <person name="Gellesch M."/>
            <person name="Goldberg J."/>
            <person name="Griggs A."/>
            <person name="Gujja S."/>
            <person name="Heilman E."/>
            <person name="Heiman D."/>
            <person name="Hepburn T."/>
            <person name="Howarth C."/>
            <person name="Jen D."/>
            <person name="Larson L."/>
            <person name="Lewis B."/>
            <person name="Mehta T."/>
            <person name="Park D."/>
            <person name="Pearson M."/>
            <person name="Roberts A."/>
            <person name="Saif S."/>
            <person name="Shea T."/>
            <person name="Shenoy N."/>
            <person name="Sisk P."/>
            <person name="Stolte C."/>
            <person name="Sykes S."/>
            <person name="Thomson T."/>
            <person name="Walk T."/>
            <person name="White J."/>
            <person name="Yandava C."/>
            <person name="Izard J."/>
            <person name="Baranova O.V."/>
            <person name="Blanton J.M."/>
            <person name="Tanner A.C."/>
            <person name="Dewhirst F.E."/>
            <person name="Haas B."/>
            <person name="Nusbaum C."/>
            <person name="Birren B."/>
        </authorList>
    </citation>
    <scope>NUCLEOTIDE SEQUENCE [LARGE SCALE GENOMIC DNA]</scope>
    <source>
        <strain evidence="2">1-1 BBBD Race 1</strain>
    </source>
</reference>
<dbReference type="EnsemblFungi" id="PTTG_07528-t43_1">
    <property type="protein sequence ID" value="PTTG_07528-t43_1-p1"/>
    <property type="gene ID" value="PTTG_07528"/>
</dbReference>
<name>A0A180GDY7_PUCT1</name>
<dbReference type="EMBL" id="ADAS02000091">
    <property type="protein sequence ID" value="OAV90946.1"/>
    <property type="molecule type" value="Genomic_DNA"/>
</dbReference>
<reference evidence="2" key="2">
    <citation type="submission" date="2016-05" db="EMBL/GenBank/DDBJ databases">
        <title>Comparative analysis highlights variable genome content of wheat rusts and divergence of the mating loci.</title>
        <authorList>
            <person name="Cuomo C.A."/>
            <person name="Bakkeren G."/>
            <person name="Szabo L."/>
            <person name="Khalil H."/>
            <person name="Joly D."/>
            <person name="Goldberg J."/>
            <person name="Young S."/>
            <person name="Zeng Q."/>
            <person name="Fellers J."/>
        </authorList>
    </citation>
    <scope>NUCLEOTIDE SEQUENCE [LARGE SCALE GENOMIC DNA]</scope>
    <source>
        <strain evidence="2">1-1 BBBD Race 1</strain>
    </source>
</reference>
<accession>A0A180GDY7</accession>
<reference evidence="3" key="4">
    <citation type="submission" date="2025-05" db="UniProtKB">
        <authorList>
            <consortium name="EnsemblFungi"/>
        </authorList>
    </citation>
    <scope>IDENTIFICATION</scope>
    <source>
        <strain evidence="3">isolate 1-1 / race 1 (BBBD)</strain>
    </source>
</reference>
<organism evidence="2">
    <name type="scientific">Puccinia triticina (isolate 1-1 / race 1 (BBBD))</name>
    <name type="common">Brown leaf rust fungus</name>
    <dbReference type="NCBI Taxonomy" id="630390"/>
    <lineage>
        <taxon>Eukaryota</taxon>
        <taxon>Fungi</taxon>
        <taxon>Dikarya</taxon>
        <taxon>Basidiomycota</taxon>
        <taxon>Pucciniomycotina</taxon>
        <taxon>Pucciniomycetes</taxon>
        <taxon>Pucciniales</taxon>
        <taxon>Pucciniaceae</taxon>
        <taxon>Puccinia</taxon>
    </lineage>
</organism>
<feature type="compositionally biased region" description="Low complexity" evidence="1">
    <location>
        <begin position="253"/>
        <end position="269"/>
    </location>
</feature>
<evidence type="ECO:0000313" key="2">
    <source>
        <dbReference type="EMBL" id="OAV90946.1"/>
    </source>
</evidence>